<organism evidence="1 2">
    <name type="scientific">Thelohanellus kitauei</name>
    <name type="common">Myxosporean</name>
    <dbReference type="NCBI Taxonomy" id="669202"/>
    <lineage>
        <taxon>Eukaryota</taxon>
        <taxon>Metazoa</taxon>
        <taxon>Cnidaria</taxon>
        <taxon>Myxozoa</taxon>
        <taxon>Myxosporea</taxon>
        <taxon>Bivalvulida</taxon>
        <taxon>Platysporina</taxon>
        <taxon>Myxobolidae</taxon>
        <taxon>Thelohanellus</taxon>
    </lineage>
</organism>
<gene>
    <name evidence="1" type="ORF">RF11_09538</name>
</gene>
<dbReference type="OrthoDB" id="10564834at2759"/>
<evidence type="ECO:0000313" key="1">
    <source>
        <dbReference type="EMBL" id="KII63136.1"/>
    </source>
</evidence>
<proteinExistence type="predicted"/>
<dbReference type="AlphaFoldDB" id="A0A0C2MNF2"/>
<keyword evidence="2" id="KW-1185">Reference proteome</keyword>
<reference evidence="1 2" key="1">
    <citation type="journal article" date="2014" name="Genome Biol. Evol.">
        <title>The genome of the myxosporean Thelohanellus kitauei shows adaptations to nutrient acquisition within its fish host.</title>
        <authorList>
            <person name="Yang Y."/>
            <person name="Xiong J."/>
            <person name="Zhou Z."/>
            <person name="Huo F."/>
            <person name="Miao W."/>
            <person name="Ran C."/>
            <person name="Liu Y."/>
            <person name="Zhang J."/>
            <person name="Feng J."/>
            <person name="Wang M."/>
            <person name="Wang M."/>
            <person name="Wang L."/>
            <person name="Yao B."/>
        </authorList>
    </citation>
    <scope>NUCLEOTIDE SEQUENCE [LARGE SCALE GENOMIC DNA]</scope>
    <source>
        <strain evidence="1">Wuqing</strain>
    </source>
</reference>
<accession>A0A0C2MNF2</accession>
<evidence type="ECO:0000313" key="2">
    <source>
        <dbReference type="Proteomes" id="UP000031668"/>
    </source>
</evidence>
<sequence>MARKARKYISNEAHELISIVQQRGNTVKSIAETLKICRKSVSNNLKVNEEQQTCLPVEEKCRNTRVQQNAIFTNMKQTIYHGIACENSLILPEVQDIFREQSNTS</sequence>
<comment type="caution">
    <text evidence="1">The sequence shown here is derived from an EMBL/GenBank/DDBJ whole genome shotgun (WGS) entry which is preliminary data.</text>
</comment>
<protein>
    <submittedName>
        <fullName evidence="1">Uncharacterized protein</fullName>
    </submittedName>
</protein>
<dbReference type="Proteomes" id="UP000031668">
    <property type="component" value="Unassembled WGS sequence"/>
</dbReference>
<name>A0A0C2MNF2_THEKT</name>
<dbReference type="EMBL" id="JWZT01004771">
    <property type="protein sequence ID" value="KII63136.1"/>
    <property type="molecule type" value="Genomic_DNA"/>
</dbReference>